<dbReference type="PANTHER" id="PTHR32472">
    <property type="entry name" value="DNA REPAIR PROTEIN RADA"/>
    <property type="match status" value="1"/>
</dbReference>
<dbReference type="OrthoDB" id="41505at2759"/>
<proteinExistence type="predicted"/>
<organism evidence="1 2">
    <name type="scientific">Elaeis guineensis var. tenera</name>
    <name type="common">Oil palm</name>
    <dbReference type="NCBI Taxonomy" id="51953"/>
    <lineage>
        <taxon>Eukaryota</taxon>
        <taxon>Viridiplantae</taxon>
        <taxon>Streptophyta</taxon>
        <taxon>Embryophyta</taxon>
        <taxon>Tracheophyta</taxon>
        <taxon>Spermatophyta</taxon>
        <taxon>Magnoliopsida</taxon>
        <taxon>Liliopsida</taxon>
        <taxon>Arecaceae</taxon>
        <taxon>Arecoideae</taxon>
        <taxon>Cocoseae</taxon>
        <taxon>Elaeidinae</taxon>
        <taxon>Elaeis</taxon>
    </lineage>
</organism>
<evidence type="ECO:0000313" key="1">
    <source>
        <dbReference type="Proteomes" id="UP000504607"/>
    </source>
</evidence>
<evidence type="ECO:0000313" key="2">
    <source>
        <dbReference type="RefSeq" id="XP_029118175.1"/>
    </source>
</evidence>
<dbReference type="SUPFAM" id="SSF54211">
    <property type="entry name" value="Ribosomal protein S5 domain 2-like"/>
    <property type="match status" value="1"/>
</dbReference>
<dbReference type="Pfam" id="PF13541">
    <property type="entry name" value="ChlI"/>
    <property type="match status" value="1"/>
</dbReference>
<accession>A0A8N4F0B4</accession>
<reference evidence="2" key="1">
    <citation type="submission" date="2025-08" db="UniProtKB">
        <authorList>
            <consortium name="RefSeq"/>
        </authorList>
    </citation>
    <scope>IDENTIFICATION</scope>
</reference>
<protein>
    <submittedName>
        <fullName evidence="2">Uncharacterized protein LOC105037501</fullName>
    </submittedName>
</protein>
<dbReference type="InterPro" id="IPR014721">
    <property type="entry name" value="Ribsml_uS5_D2-typ_fold_subgr"/>
</dbReference>
<dbReference type="FunFam" id="3.30.230.10:FF:000053">
    <property type="entry name" value="DNA repair protein radA isogeny"/>
    <property type="match status" value="1"/>
</dbReference>
<sequence>MEGERYSSYRLLRSVKNRFGSTDELGVFEMSESGLQVVSNPSEMFLSEHNFDSEILAGLAVAVIVDGSRAFLVEIQALCVSGSSVTRHVNGLQENRAGMIISVLMKQAGLKLQDNAIFINVVSGFKLTETAGDLAVAAAICSSFMEFPIPHDIAFIGEIGLGGELRSVPRMDKRVIAVAKLGYKKCIIPKAAEKLLSALDLDILILGCRNLKEVINVVFQAN</sequence>
<dbReference type="PANTHER" id="PTHR32472:SF10">
    <property type="entry name" value="DNA REPAIR PROTEIN RADA-LIKE PROTEIN"/>
    <property type="match status" value="1"/>
</dbReference>
<dbReference type="Gene3D" id="3.30.230.10">
    <property type="match status" value="1"/>
</dbReference>
<dbReference type="GO" id="GO:0000725">
    <property type="term" value="P:recombinational repair"/>
    <property type="evidence" value="ECO:0007669"/>
    <property type="project" value="TreeGrafter"/>
</dbReference>
<gene>
    <name evidence="2" type="primary">LOC105037501</name>
</gene>
<keyword evidence="1" id="KW-1185">Reference proteome</keyword>
<dbReference type="AlphaFoldDB" id="A0A8N4F0B4"/>
<dbReference type="PRINTS" id="PR01874">
    <property type="entry name" value="DNAREPAIRADA"/>
</dbReference>
<dbReference type="Proteomes" id="UP000504607">
    <property type="component" value="Unplaced"/>
</dbReference>
<dbReference type="RefSeq" id="XP_029118175.1">
    <property type="nucleotide sequence ID" value="XM_029262342.1"/>
</dbReference>
<name>A0A8N4F0B4_ELAGV</name>
<dbReference type="InterPro" id="IPR020568">
    <property type="entry name" value="Ribosomal_Su5_D2-typ_SF"/>
</dbReference>